<dbReference type="InterPro" id="IPR011751">
    <property type="entry name" value="Mxa_paralog_2265"/>
</dbReference>
<organism evidence="1 2">
    <name type="scientific">Melittangium boletus DSM 14713</name>
    <dbReference type="NCBI Taxonomy" id="1294270"/>
    <lineage>
        <taxon>Bacteria</taxon>
        <taxon>Pseudomonadati</taxon>
        <taxon>Myxococcota</taxon>
        <taxon>Myxococcia</taxon>
        <taxon>Myxococcales</taxon>
        <taxon>Cystobacterineae</taxon>
        <taxon>Archangiaceae</taxon>
        <taxon>Melittangium</taxon>
    </lineage>
</organism>
<evidence type="ECO:0000313" key="1">
    <source>
        <dbReference type="EMBL" id="ATB30957.1"/>
    </source>
</evidence>
<gene>
    <name evidence="1" type="ORF">MEBOL_004419</name>
</gene>
<sequence length="211" mass="23520">MSGREEKGHLRDMPVSLPPEKRVYAQSVDALFVRALGPHLSRDGRRRLKDAGLDLGEPLRPSYALAQWKTFLRVAVEDVFPGLPEREAWSRLGERYLQGFRLTAQGRASMSLVTRLGPRHTLERVPHNVRAGNNFNEVRVEELGTHGARLWMRDVAADNPYFACGFLAETLRAAGAEDIQVEPVSRDGTAATFRLSWMNASTRPVASGSAR</sequence>
<accession>A0A250IIH6</accession>
<dbReference type="NCBIfam" id="TIGR02265">
    <property type="entry name" value="Mxa_TIGR02265"/>
    <property type="match status" value="1"/>
</dbReference>
<evidence type="ECO:0008006" key="3">
    <source>
        <dbReference type="Google" id="ProtNLM"/>
    </source>
</evidence>
<reference evidence="1 2" key="1">
    <citation type="submission" date="2017-06" db="EMBL/GenBank/DDBJ databases">
        <authorList>
            <person name="Kim H.J."/>
            <person name="Triplett B.A."/>
        </authorList>
    </citation>
    <scope>NUCLEOTIDE SEQUENCE [LARGE SCALE GENOMIC DNA]</scope>
    <source>
        <strain evidence="1 2">DSM 14713</strain>
    </source>
</reference>
<protein>
    <recommendedName>
        <fullName evidence="3">TIGR02265 family protein</fullName>
    </recommendedName>
</protein>
<proteinExistence type="predicted"/>
<dbReference type="AlphaFoldDB" id="A0A250IIH6"/>
<evidence type="ECO:0000313" key="2">
    <source>
        <dbReference type="Proteomes" id="UP000217289"/>
    </source>
</evidence>
<keyword evidence="2" id="KW-1185">Reference proteome</keyword>
<dbReference type="EMBL" id="CP022163">
    <property type="protein sequence ID" value="ATB30957.1"/>
    <property type="molecule type" value="Genomic_DNA"/>
</dbReference>
<dbReference type="KEGG" id="mbd:MEBOL_004419"/>
<dbReference type="Proteomes" id="UP000217289">
    <property type="component" value="Chromosome"/>
</dbReference>
<dbReference type="Pfam" id="PF09536">
    <property type="entry name" value="DUF2378"/>
    <property type="match status" value="1"/>
</dbReference>
<name>A0A250IIH6_9BACT</name>